<feature type="compositionally biased region" description="Polar residues" evidence="1">
    <location>
        <begin position="10"/>
        <end position="21"/>
    </location>
</feature>
<dbReference type="InterPro" id="IPR024391">
    <property type="entry name" value="LDB19_N"/>
</dbReference>
<evidence type="ECO:0000313" key="3">
    <source>
        <dbReference type="EMBL" id="KAK7735348.1"/>
    </source>
</evidence>
<feature type="region of interest" description="Disordered" evidence="1">
    <location>
        <begin position="346"/>
        <end position="371"/>
    </location>
</feature>
<evidence type="ECO:0000313" key="4">
    <source>
        <dbReference type="Proteomes" id="UP001320245"/>
    </source>
</evidence>
<feature type="compositionally biased region" description="Basic and acidic residues" evidence="1">
    <location>
        <begin position="347"/>
        <end position="371"/>
    </location>
</feature>
<dbReference type="EMBL" id="JAJSPL020000039">
    <property type="protein sequence ID" value="KAK7735348.1"/>
    <property type="molecule type" value="Genomic_DNA"/>
</dbReference>
<feature type="compositionally biased region" description="Low complexity" evidence="1">
    <location>
        <begin position="38"/>
        <end position="61"/>
    </location>
</feature>
<comment type="caution">
    <text evidence="3">The sequence shown here is derived from an EMBL/GenBank/DDBJ whole genome shotgun (WGS) entry which is preliminary data.</text>
</comment>
<name>A0AAN9U2X9_9PEZI</name>
<evidence type="ECO:0000256" key="1">
    <source>
        <dbReference type="SAM" id="MobiDB-lite"/>
    </source>
</evidence>
<proteinExistence type="predicted"/>
<keyword evidence="4" id="KW-1185">Reference proteome</keyword>
<organism evidence="3 4">
    <name type="scientific">Cytospora paraplurivora</name>
    <dbReference type="NCBI Taxonomy" id="2898453"/>
    <lineage>
        <taxon>Eukaryota</taxon>
        <taxon>Fungi</taxon>
        <taxon>Dikarya</taxon>
        <taxon>Ascomycota</taxon>
        <taxon>Pezizomycotina</taxon>
        <taxon>Sordariomycetes</taxon>
        <taxon>Sordariomycetidae</taxon>
        <taxon>Diaporthales</taxon>
        <taxon>Cytosporaceae</taxon>
        <taxon>Cytospora</taxon>
    </lineage>
</organism>
<dbReference type="Pfam" id="PF13002">
    <property type="entry name" value="LDB19"/>
    <property type="match status" value="1"/>
</dbReference>
<dbReference type="InterPro" id="IPR014752">
    <property type="entry name" value="Arrestin-like_C"/>
</dbReference>
<dbReference type="Gene3D" id="2.60.40.640">
    <property type="match status" value="1"/>
</dbReference>
<accession>A0AAN9U2X9</accession>
<feature type="region of interest" description="Disordered" evidence="1">
    <location>
        <begin position="1"/>
        <end position="102"/>
    </location>
</feature>
<gene>
    <name evidence="3" type="primary">LDB19</name>
    <name evidence="3" type="ORF">SLS53_007580</name>
</gene>
<dbReference type="Proteomes" id="UP001320245">
    <property type="component" value="Unassembled WGS sequence"/>
</dbReference>
<feature type="compositionally biased region" description="Basic and acidic residues" evidence="1">
    <location>
        <begin position="83"/>
        <end position="102"/>
    </location>
</feature>
<protein>
    <submittedName>
        <fullName evidence="3">Endocytosis regulator</fullName>
    </submittedName>
</protein>
<feature type="region of interest" description="Disordered" evidence="1">
    <location>
        <begin position="507"/>
        <end position="543"/>
    </location>
</feature>
<feature type="compositionally biased region" description="Polar residues" evidence="1">
    <location>
        <begin position="516"/>
        <end position="532"/>
    </location>
</feature>
<reference evidence="3 4" key="1">
    <citation type="journal article" date="2023" name="PLoS ONE">
        <title>Cytospora paraplurivora sp. nov. isolated from orchards with fruit tree decline syndrome in Ontario, Canada.</title>
        <authorList>
            <person name="Ilyukhin E."/>
            <person name="Nguyen H.D.T."/>
            <person name="Castle A.J."/>
            <person name="Ellouze W."/>
        </authorList>
    </citation>
    <scope>NUCLEOTIDE SEQUENCE [LARGE SCALE GENOMIC DNA]</scope>
    <source>
        <strain evidence="3 4">FDS-564</strain>
    </source>
</reference>
<evidence type="ECO:0000259" key="2">
    <source>
        <dbReference type="Pfam" id="PF13002"/>
    </source>
</evidence>
<sequence>MPHRVANFFRNPTSSFENQVTAIKKSTIRSRTTSPNRTNSGGLTTSTSSSSERVVSPYASSTEDEQDMDTTAREQSPAPPVRRPMESPRLRPGADRHHSYEKDHHRISFPSLHGLHLGRSSKDTHSNPHASLRWKIESPPIIFHGDVEDSTGALVSGQLFLDVRDETYDIESFKATLHIHVTQKKPTNVHCNECTNQYTLLKEWTFLPGPLALGRGVHPFPFSVLLGGHLPASLDSPVVSIAYEFKAEAVPGRYGQQPIRLEKIFDVKRSLPAPELPHHSIRVFPPTNVKASVHYQQVIHPIGTNNLSMRLDGIAKLNNAANTVEYWKLKKLTWRLEETIKTVAPVCEKHGPRPDAEPTNEEQQRRKGTTRTDTRVIGEKTLFSGWKSTYSSSTDSIVEFELEYHLNKHAKYSCDLKSHDGTEVSHQLMLEMVVSQECAPVGKPGLVTQTGVGRILRMHFGATLTERGGLGISWDSEAPPIYQDVPPSPPAYCEDVGPIEDVLETLDGARPGATGSGTWTPTGRSSGHVTPTRSRRNSVDGHR</sequence>
<dbReference type="AlphaFoldDB" id="A0AAN9U2X9"/>
<feature type="domain" description="LDB19 N-terminal" evidence="2">
    <location>
        <begin position="177"/>
        <end position="350"/>
    </location>
</feature>